<proteinExistence type="predicted"/>
<name>A0A1B7XA94_9BACT</name>
<dbReference type="InterPro" id="IPR050620">
    <property type="entry name" value="Thioredoxin_H-type-like"/>
</dbReference>
<gene>
    <name evidence="2" type="ORF">SP90_13450</name>
</gene>
<dbReference type="Proteomes" id="UP000091979">
    <property type="component" value="Unassembled WGS sequence"/>
</dbReference>
<dbReference type="CDD" id="cd02947">
    <property type="entry name" value="TRX_family"/>
    <property type="match status" value="1"/>
</dbReference>
<dbReference type="PANTHER" id="PTHR10438:SF468">
    <property type="entry name" value="THIOREDOXIN-1-RELATED"/>
    <property type="match status" value="1"/>
</dbReference>
<dbReference type="Gene3D" id="3.40.30.10">
    <property type="entry name" value="Glutaredoxin"/>
    <property type="match status" value="1"/>
</dbReference>
<dbReference type="EMBL" id="JXMS01000027">
    <property type="protein sequence ID" value="OBQ46295.1"/>
    <property type="molecule type" value="Genomic_DNA"/>
</dbReference>
<dbReference type="PANTHER" id="PTHR10438">
    <property type="entry name" value="THIOREDOXIN"/>
    <property type="match status" value="1"/>
</dbReference>
<dbReference type="PROSITE" id="PS51354">
    <property type="entry name" value="GLUTAREDOXIN_2"/>
    <property type="match status" value="1"/>
</dbReference>
<feature type="domain" description="Thioredoxin" evidence="1">
    <location>
        <begin position="1"/>
        <end position="105"/>
    </location>
</feature>
<dbReference type="InterPro" id="IPR013766">
    <property type="entry name" value="Thioredoxin_domain"/>
</dbReference>
<dbReference type="SUPFAM" id="SSF52833">
    <property type="entry name" value="Thioredoxin-like"/>
    <property type="match status" value="1"/>
</dbReference>
<dbReference type="PROSITE" id="PS51352">
    <property type="entry name" value="THIOREDOXIN_2"/>
    <property type="match status" value="1"/>
</dbReference>
<evidence type="ECO:0000313" key="2">
    <source>
        <dbReference type="EMBL" id="OBQ46295.1"/>
    </source>
</evidence>
<protein>
    <submittedName>
        <fullName evidence="2">Thioredoxin</fullName>
    </submittedName>
</protein>
<dbReference type="InterPro" id="IPR036249">
    <property type="entry name" value="Thioredoxin-like_sf"/>
</dbReference>
<sequence length="105" mass="11666">MSTIPPLPTVHLENDFASLTNAVIFFHKALCPHCKNMEKVLAKFSAKVSAVELFSIDSEVNSEIMEKLALERVPTLVFIRNGSVATVHSGLMNPRELKALYEKLP</sequence>
<dbReference type="Pfam" id="PF00085">
    <property type="entry name" value="Thioredoxin"/>
    <property type="match status" value="1"/>
</dbReference>
<comment type="caution">
    <text evidence="2">The sequence shown here is derived from an EMBL/GenBank/DDBJ whole genome shotgun (WGS) entry which is preliminary data.</text>
</comment>
<dbReference type="PATRIC" id="fig|1560234.3.peg.1806"/>
<organism evidence="2 3">
    <name type="scientific">Halodesulfovibrio spirochaetisodalis</name>
    <dbReference type="NCBI Taxonomy" id="1560234"/>
    <lineage>
        <taxon>Bacteria</taxon>
        <taxon>Pseudomonadati</taxon>
        <taxon>Thermodesulfobacteriota</taxon>
        <taxon>Desulfovibrionia</taxon>
        <taxon>Desulfovibrionales</taxon>
        <taxon>Desulfovibrionaceae</taxon>
        <taxon>Halodesulfovibrio</taxon>
    </lineage>
</organism>
<dbReference type="OrthoDB" id="7629852at2"/>
<keyword evidence="3" id="KW-1185">Reference proteome</keyword>
<dbReference type="AlphaFoldDB" id="A0A1B7XA94"/>
<evidence type="ECO:0000313" key="3">
    <source>
        <dbReference type="Proteomes" id="UP000091979"/>
    </source>
</evidence>
<evidence type="ECO:0000259" key="1">
    <source>
        <dbReference type="PROSITE" id="PS51352"/>
    </source>
</evidence>
<dbReference type="RefSeq" id="WP_066857276.1">
    <property type="nucleotide sequence ID" value="NZ_JXMS01000027.1"/>
</dbReference>
<accession>A0A1B7XA94</accession>
<reference evidence="2 3" key="1">
    <citation type="submission" date="2015-01" db="EMBL/GenBank/DDBJ databases">
        <title>Desulfovibrio sp. JC271 draft genome sequence.</title>
        <authorList>
            <person name="Shivani Y."/>
            <person name="Subhash Y."/>
            <person name="Sasikala C."/>
            <person name="Ramana C.V."/>
        </authorList>
    </citation>
    <scope>NUCLEOTIDE SEQUENCE [LARGE SCALE GENOMIC DNA]</scope>
    <source>
        <strain evidence="2 3">JC271</strain>
    </source>
</reference>
<dbReference type="STRING" id="1560234.SP90_13450"/>